<dbReference type="PANTHER" id="PTHR31283:SF5">
    <property type="entry name" value="EKC_KEOPS COMPLEX SUBUNIT LAGE3"/>
    <property type="match status" value="1"/>
</dbReference>
<evidence type="ECO:0008006" key="4">
    <source>
        <dbReference type="Google" id="ProtNLM"/>
    </source>
</evidence>
<evidence type="ECO:0000313" key="2">
    <source>
        <dbReference type="EMBL" id="OHE91238.1"/>
    </source>
</evidence>
<dbReference type="EMBL" id="MJBS01000194">
    <property type="protein sequence ID" value="OHE91238.1"/>
    <property type="molecule type" value="Genomic_DNA"/>
</dbReference>
<dbReference type="GO" id="GO:0000408">
    <property type="term" value="C:EKC/KEOPS complex"/>
    <property type="evidence" value="ECO:0007669"/>
    <property type="project" value="TreeGrafter"/>
</dbReference>
<proteinExistence type="inferred from homology"/>
<sequence>MAVHKTIDDEFPCSLTINVPFPTPRLASVAHKALAVDQELSPLVRRTFSIDGDASSSSSSSSPGTVDADAASVLRVHYKATTNRMLRVAVNGLMESLNLVVEVMEELDVDVLEHNRDSSQ</sequence>
<name>A0A1G4APY3_9PEZI</name>
<reference evidence="2 3" key="1">
    <citation type="submission" date="2016-09" db="EMBL/GenBank/DDBJ databases">
        <authorList>
            <person name="Capua I."/>
            <person name="De Benedictis P."/>
            <person name="Joannis T."/>
            <person name="Lombin L.H."/>
            <person name="Cattoli G."/>
        </authorList>
    </citation>
    <scope>NUCLEOTIDE SEQUENCE [LARGE SCALE GENOMIC DNA]</scope>
    <source>
        <strain evidence="2 3">IMI 309357</strain>
    </source>
</reference>
<dbReference type="PANTHER" id="PTHR31283">
    <property type="entry name" value="EKC/KEOPS COMPLEX SUBUNIT PCC1 FAMILY MEMBER"/>
    <property type="match status" value="1"/>
</dbReference>
<gene>
    <name evidence="2" type="ORF">CORC01_13477</name>
</gene>
<dbReference type="GeneID" id="34566604"/>
<dbReference type="Gene3D" id="3.30.310.50">
    <property type="entry name" value="Alpha-D-phosphohexomutase, C-terminal domain"/>
    <property type="match status" value="1"/>
</dbReference>
<organism evidence="2 3">
    <name type="scientific">Colletotrichum orchidophilum</name>
    <dbReference type="NCBI Taxonomy" id="1209926"/>
    <lineage>
        <taxon>Eukaryota</taxon>
        <taxon>Fungi</taxon>
        <taxon>Dikarya</taxon>
        <taxon>Ascomycota</taxon>
        <taxon>Pezizomycotina</taxon>
        <taxon>Sordariomycetes</taxon>
        <taxon>Hypocreomycetidae</taxon>
        <taxon>Glomerellales</taxon>
        <taxon>Glomerellaceae</taxon>
        <taxon>Colletotrichum</taxon>
    </lineage>
</organism>
<dbReference type="FunFam" id="3.30.310.50:FF:000011">
    <property type="entry name" value="Transcription factor Pcc1"/>
    <property type="match status" value="1"/>
</dbReference>
<evidence type="ECO:0000313" key="3">
    <source>
        <dbReference type="Proteomes" id="UP000176998"/>
    </source>
</evidence>
<comment type="similarity">
    <text evidence="1">Belongs to the CTAG/PCC1 family.</text>
</comment>
<dbReference type="RefSeq" id="XP_022468411.1">
    <property type="nucleotide sequence ID" value="XM_022625094.1"/>
</dbReference>
<keyword evidence="3" id="KW-1185">Reference proteome</keyword>
<dbReference type="InterPro" id="IPR015419">
    <property type="entry name" value="CTAG/Pcc1"/>
</dbReference>
<dbReference type="Proteomes" id="UP000176998">
    <property type="component" value="Unassembled WGS sequence"/>
</dbReference>
<protein>
    <recommendedName>
        <fullName evidence="4">Transcription factor Pcc1</fullName>
    </recommendedName>
</protein>
<comment type="caution">
    <text evidence="2">The sequence shown here is derived from an EMBL/GenBank/DDBJ whole genome shotgun (WGS) entry which is preliminary data.</text>
</comment>
<evidence type="ECO:0000256" key="1">
    <source>
        <dbReference type="ARBA" id="ARBA00007073"/>
    </source>
</evidence>
<dbReference type="OrthoDB" id="10025739at2759"/>
<dbReference type="AlphaFoldDB" id="A0A1G4APY3"/>
<dbReference type="GO" id="GO:0070525">
    <property type="term" value="P:tRNA threonylcarbamoyladenosine metabolic process"/>
    <property type="evidence" value="ECO:0007669"/>
    <property type="project" value="TreeGrafter"/>
</dbReference>
<dbReference type="Pfam" id="PF09341">
    <property type="entry name" value="Pcc1"/>
    <property type="match status" value="1"/>
</dbReference>
<accession>A0A1G4APY3</accession>